<accession>A0A5M3WW60</accession>
<keyword evidence="1" id="KW-0812">Transmembrane</keyword>
<sequence>MTRILLIEIRRSPFLWLVVPASLLSLVILFREVESWQNVWPEASVRVIAAATQLPAVAIAAVAAWSAQRIHRASASQLVQTSTRPGWQITIVHLSVSLGYALIPLAVAALASYLIVHDKAAPGGLWLSYMLLGIAAVVTVVGLGHSIGSAISNRLAAPLAGFASFFPLFIVSILVPFFGEANKAVSPAALAARLLLAGACVALALAFGPVSSPRRSYGGRISACVAVAVSVLFLLVAGPIQQPRQPVLASACQRVAATDVCLWPENAARLTEATNATKNVIGLTQRVIRFPQVVADEGLVAENGGSVLQIPVVAGATYESYRSLLIFQLTWQIMADCGPSETEAHGRPRMQARAKLDTWLSSAALGRMQDQEWDSVSLTEAGRNEVRQTLGLPQAAQEEWARKQIAVMGRCNA</sequence>
<feature type="domain" description="DUF7224" evidence="2">
    <location>
        <begin position="260"/>
        <end position="411"/>
    </location>
</feature>
<evidence type="ECO:0000256" key="1">
    <source>
        <dbReference type="SAM" id="Phobius"/>
    </source>
</evidence>
<dbReference type="OrthoDB" id="3267731at2"/>
<gene>
    <name evidence="3" type="ORF">Amac_072720</name>
</gene>
<dbReference type="AlphaFoldDB" id="A0A5M3WW60"/>
<dbReference type="Proteomes" id="UP000331127">
    <property type="component" value="Unassembled WGS sequence"/>
</dbReference>
<keyword evidence="4" id="KW-1185">Reference proteome</keyword>
<feature type="transmembrane region" description="Helical" evidence="1">
    <location>
        <begin position="190"/>
        <end position="209"/>
    </location>
</feature>
<keyword evidence="1" id="KW-1133">Transmembrane helix</keyword>
<name>A0A5M3WW60_9ACTN</name>
<dbReference type="Pfam" id="PF23866">
    <property type="entry name" value="DUF7224"/>
    <property type="match status" value="1"/>
</dbReference>
<feature type="transmembrane region" description="Helical" evidence="1">
    <location>
        <begin position="126"/>
        <end position="143"/>
    </location>
</feature>
<organism evidence="3 4">
    <name type="scientific">Acrocarpospora macrocephala</name>
    <dbReference type="NCBI Taxonomy" id="150177"/>
    <lineage>
        <taxon>Bacteria</taxon>
        <taxon>Bacillati</taxon>
        <taxon>Actinomycetota</taxon>
        <taxon>Actinomycetes</taxon>
        <taxon>Streptosporangiales</taxon>
        <taxon>Streptosporangiaceae</taxon>
        <taxon>Acrocarpospora</taxon>
    </lineage>
</organism>
<comment type="caution">
    <text evidence="3">The sequence shown here is derived from an EMBL/GenBank/DDBJ whole genome shotgun (WGS) entry which is preliminary data.</text>
</comment>
<reference evidence="3 4" key="1">
    <citation type="submission" date="2019-10" db="EMBL/GenBank/DDBJ databases">
        <title>Whole genome shotgun sequence of Acrocarpospora macrocephala NBRC 16266.</title>
        <authorList>
            <person name="Ichikawa N."/>
            <person name="Kimura A."/>
            <person name="Kitahashi Y."/>
            <person name="Komaki H."/>
            <person name="Oguchi A."/>
        </authorList>
    </citation>
    <scope>NUCLEOTIDE SEQUENCE [LARGE SCALE GENOMIC DNA]</scope>
    <source>
        <strain evidence="3 4">NBRC 16266</strain>
    </source>
</reference>
<evidence type="ECO:0000259" key="2">
    <source>
        <dbReference type="Pfam" id="PF23866"/>
    </source>
</evidence>
<evidence type="ECO:0000313" key="4">
    <source>
        <dbReference type="Proteomes" id="UP000331127"/>
    </source>
</evidence>
<keyword evidence="1" id="KW-0472">Membrane</keyword>
<feature type="transmembrane region" description="Helical" evidence="1">
    <location>
        <begin position="155"/>
        <end position="178"/>
    </location>
</feature>
<proteinExistence type="predicted"/>
<dbReference type="InterPro" id="IPR055648">
    <property type="entry name" value="DUF7224"/>
</dbReference>
<protein>
    <recommendedName>
        <fullName evidence="2">DUF7224 domain-containing protein</fullName>
    </recommendedName>
</protein>
<feature type="transmembrane region" description="Helical" evidence="1">
    <location>
        <begin position="86"/>
        <end position="114"/>
    </location>
</feature>
<feature type="transmembrane region" description="Helical" evidence="1">
    <location>
        <begin position="43"/>
        <end position="65"/>
    </location>
</feature>
<evidence type="ECO:0000313" key="3">
    <source>
        <dbReference type="EMBL" id="GES13675.1"/>
    </source>
</evidence>
<dbReference type="EMBL" id="BLAE01000049">
    <property type="protein sequence ID" value="GES13675.1"/>
    <property type="molecule type" value="Genomic_DNA"/>
</dbReference>
<dbReference type="RefSeq" id="WP_155358914.1">
    <property type="nucleotide sequence ID" value="NZ_BAAAHL010000028.1"/>
</dbReference>
<feature type="transmembrane region" description="Helical" evidence="1">
    <location>
        <begin position="221"/>
        <end position="240"/>
    </location>
</feature>
<feature type="transmembrane region" description="Helical" evidence="1">
    <location>
        <begin position="12"/>
        <end position="31"/>
    </location>
</feature>